<sequence length="283" mass="31939">MIPFSVLAQATSCAGLAYTVCEWFHGLPFEVKNIWGSPKLPRYLWYIYLSARYTGLICEISYLIALNYLLNGPSSRRMCSIFWCTQQYAGTFEMILLHVVLSKRVHALWHNNNHIGALLVLLSTVSVVAFVTLGGVAVYKMQYMDSNCFMVKALPKEIIYVCLLEIFIQASIWSLVFIKYMSFRRQPRNEKVFRLVNHVNREGFILSILASLIPVAAVIDGISTHMTPGLVIMTYLAFPIFIAIISSAVCRTIHSIHNLSQKLEQDMSRAGEGLVLTSIGPFD</sequence>
<dbReference type="AlphaFoldDB" id="A0A9P6CAB6"/>
<accession>A0A9P6CAB6</accession>
<proteinExistence type="predicted"/>
<dbReference type="OrthoDB" id="3123728at2759"/>
<gene>
    <name evidence="2" type="ORF">P691DRAFT_770959</name>
</gene>
<feature type="transmembrane region" description="Helical" evidence="1">
    <location>
        <begin position="229"/>
        <end position="250"/>
    </location>
</feature>
<keyword evidence="3" id="KW-1185">Reference proteome</keyword>
<evidence type="ECO:0000256" key="1">
    <source>
        <dbReference type="SAM" id="Phobius"/>
    </source>
</evidence>
<keyword evidence="1" id="KW-0472">Membrane</keyword>
<feature type="transmembrane region" description="Helical" evidence="1">
    <location>
        <begin position="115"/>
        <end position="138"/>
    </location>
</feature>
<keyword evidence="1" id="KW-0812">Transmembrane</keyword>
<protein>
    <submittedName>
        <fullName evidence="2">Uncharacterized protein</fullName>
    </submittedName>
</protein>
<feature type="transmembrane region" description="Helical" evidence="1">
    <location>
        <begin position="203"/>
        <end position="223"/>
    </location>
</feature>
<feature type="transmembrane region" description="Helical" evidence="1">
    <location>
        <begin position="158"/>
        <end position="182"/>
    </location>
</feature>
<dbReference type="Proteomes" id="UP000807342">
    <property type="component" value="Unassembled WGS sequence"/>
</dbReference>
<comment type="caution">
    <text evidence="2">The sequence shown here is derived from an EMBL/GenBank/DDBJ whole genome shotgun (WGS) entry which is preliminary data.</text>
</comment>
<keyword evidence="1" id="KW-1133">Transmembrane helix</keyword>
<evidence type="ECO:0000313" key="3">
    <source>
        <dbReference type="Proteomes" id="UP000807342"/>
    </source>
</evidence>
<feature type="transmembrane region" description="Helical" evidence="1">
    <location>
        <begin position="43"/>
        <end position="70"/>
    </location>
</feature>
<organism evidence="2 3">
    <name type="scientific">Macrolepiota fuliginosa MF-IS2</name>
    <dbReference type="NCBI Taxonomy" id="1400762"/>
    <lineage>
        <taxon>Eukaryota</taxon>
        <taxon>Fungi</taxon>
        <taxon>Dikarya</taxon>
        <taxon>Basidiomycota</taxon>
        <taxon>Agaricomycotina</taxon>
        <taxon>Agaricomycetes</taxon>
        <taxon>Agaricomycetidae</taxon>
        <taxon>Agaricales</taxon>
        <taxon>Agaricineae</taxon>
        <taxon>Agaricaceae</taxon>
        <taxon>Macrolepiota</taxon>
    </lineage>
</organism>
<name>A0A9P6CAB6_9AGAR</name>
<dbReference type="EMBL" id="MU151057">
    <property type="protein sequence ID" value="KAF9453953.1"/>
    <property type="molecule type" value="Genomic_DNA"/>
</dbReference>
<evidence type="ECO:0000313" key="2">
    <source>
        <dbReference type="EMBL" id="KAF9453953.1"/>
    </source>
</evidence>
<reference evidence="2" key="1">
    <citation type="submission" date="2020-11" db="EMBL/GenBank/DDBJ databases">
        <authorList>
            <consortium name="DOE Joint Genome Institute"/>
            <person name="Ahrendt S."/>
            <person name="Riley R."/>
            <person name="Andreopoulos W."/>
            <person name="Labutti K."/>
            <person name="Pangilinan J."/>
            <person name="Ruiz-Duenas F.J."/>
            <person name="Barrasa J.M."/>
            <person name="Sanchez-Garcia M."/>
            <person name="Camarero S."/>
            <person name="Miyauchi S."/>
            <person name="Serrano A."/>
            <person name="Linde D."/>
            <person name="Babiker R."/>
            <person name="Drula E."/>
            <person name="Ayuso-Fernandez I."/>
            <person name="Pacheco R."/>
            <person name="Padilla G."/>
            <person name="Ferreira P."/>
            <person name="Barriuso J."/>
            <person name="Kellner H."/>
            <person name="Castanera R."/>
            <person name="Alfaro M."/>
            <person name="Ramirez L."/>
            <person name="Pisabarro A.G."/>
            <person name="Kuo A."/>
            <person name="Tritt A."/>
            <person name="Lipzen A."/>
            <person name="He G."/>
            <person name="Yan M."/>
            <person name="Ng V."/>
            <person name="Cullen D."/>
            <person name="Martin F."/>
            <person name="Rosso M.-N."/>
            <person name="Henrissat B."/>
            <person name="Hibbett D."/>
            <person name="Martinez A.T."/>
            <person name="Grigoriev I.V."/>
        </authorList>
    </citation>
    <scope>NUCLEOTIDE SEQUENCE</scope>
    <source>
        <strain evidence="2">MF-IS2</strain>
    </source>
</reference>